<comment type="caution">
    <text evidence="8">The sequence shown here is derived from an EMBL/GenBank/DDBJ whole genome shotgun (WGS) entry which is preliminary data.</text>
</comment>
<name>A0A2N3QRY9_9BIFI</name>
<dbReference type="EMBL" id="PCHB01000017">
    <property type="protein sequence ID" value="PKU94619.1"/>
    <property type="molecule type" value="Genomic_DNA"/>
</dbReference>
<dbReference type="EC" id="2.1.1.72" evidence="1"/>
<evidence type="ECO:0000259" key="6">
    <source>
        <dbReference type="Pfam" id="PF07669"/>
    </source>
</evidence>
<keyword evidence="2 8" id="KW-0489">Methyltransferase</keyword>
<keyword evidence="3 8" id="KW-0808">Transferase</keyword>
<dbReference type="PANTHER" id="PTHR33841:SF1">
    <property type="entry name" value="DNA METHYLTRANSFERASE A"/>
    <property type="match status" value="1"/>
</dbReference>
<dbReference type="SUPFAM" id="SSF53335">
    <property type="entry name" value="S-adenosyl-L-methionine-dependent methyltransferases"/>
    <property type="match status" value="1"/>
</dbReference>
<dbReference type="Gene3D" id="3.40.50.150">
    <property type="entry name" value="Vaccinia Virus protein VP39"/>
    <property type="match status" value="2"/>
</dbReference>
<dbReference type="InterPro" id="IPR046820">
    <property type="entry name" value="MmeI_TRD"/>
</dbReference>
<dbReference type="GO" id="GO:0003676">
    <property type="term" value="F:nucleic acid binding"/>
    <property type="evidence" value="ECO:0007669"/>
    <property type="project" value="InterPro"/>
</dbReference>
<dbReference type="GO" id="GO:0009007">
    <property type="term" value="F:site-specific DNA-methyltransferase (adenine-specific) activity"/>
    <property type="evidence" value="ECO:0007669"/>
    <property type="project" value="UniProtKB-EC"/>
</dbReference>
<evidence type="ECO:0000256" key="3">
    <source>
        <dbReference type="ARBA" id="ARBA00022679"/>
    </source>
</evidence>
<reference evidence="8 9" key="1">
    <citation type="submission" date="2017-10" db="EMBL/GenBank/DDBJ databases">
        <title>Bifidobacterium genomics.</title>
        <authorList>
            <person name="Lugli G.A."/>
            <person name="Milani C."/>
            <person name="Mancabelli L."/>
        </authorList>
    </citation>
    <scope>NUCLEOTIDE SEQUENCE [LARGE SCALE GENOMIC DNA]</scope>
    <source>
        <strain evidence="8 9">1744B</strain>
    </source>
</reference>
<evidence type="ECO:0000313" key="8">
    <source>
        <dbReference type="EMBL" id="PKU94619.1"/>
    </source>
</evidence>
<dbReference type="InterPro" id="IPR002052">
    <property type="entry name" value="DNA_methylase_N6_adenine_CS"/>
</dbReference>
<sequence length="1368" mass="151960">MSSTRTARARRRKPTVADMHRAWLELVATEGPFLAVPALKKTWPNGMPTMKASAQGRAALQSMRPRKERFEAAWDTWRQAANDNNGAAPEAALTEFRKERDEWVRFVLRDMLDWGDDYRPVASGMPTAERYRAASPNGAVSAIPSGLLSINGKDVALVMVVDPVDGTLGDMPGDGWNASALDRMQRMLRLPGSDTSIGVVTDGRWWAIVSAPVGKPGAWGQFDSQMWVDTPDTRDAFAALLSVPALATDEEERRLPALFTDSEMAAEEVTEALGTQVRSAVELLIASFSDQSAQARAAGLPDPLPEDGEEIYEAAVSVMMRVVFLLFAQERGLLPQSALFEDGYGLLGVLDELEARAADEGEEAMDGTSMAWHRLLATSQAMYSGANFEDMRLPAYGGSIFDESRHPFLVATDDNGELRINVSDLVMLRVLQAVQIAIVDNEARRISFRDIDVEQIGYIYEGLLGYTCARADQVVLGLTGKAGQEPEVPLAQLERIADRQGNDPKGTKRAKAIIEWVKKSGQDAVPRTQGKIAKELAGDLPDDAERMLLAISDDEQLRARIMPWIALVRRDLRGKPVVFQPGDLYVKETSSRASAGAHYTPRSLAEDVVVHALEPLVYQPGPYQTEDRSQWKRLSSDEILNLKVADIACGSGAFLVAAARYLADELVQAWRDEGEGGRETPEQMRRRAIRKVVASCLYGVDINEMAVEMCKLSLWLVSLDPHQPFSFVDNKILHGNSLLGVTNLEQVTNERIDGKPQHQQLLFEDSQGDELIGSVDVGSVIRRIRPLREQLAQDIDDNDPQRSGTAKRRQMRNLRDMVAQVRAIADGVIAAGLSVDGKPGKQLDDAYDKLAVAVARAFPADGHGDDTVLRTIIRNGLTPRVSTDYERWQCIHWPIDVPEVMENGGFDAIIGNPPFLGGQKITGSMGTNMREWFINVLADGKKGSADLCAYFFLLAFRLLRQGGTLGLLATNTIAQGDTREVGLDTLVSKGFTIMRSIQSRKWPGKSAKLEYAAVWGTKNKVPQQIGRNCDGLTVRSISTLLEPQGRVTGKARPLKENKDIAFQGCIINGKGFVFGNKELLNDILKSEPMDSEVIFPYLIGDDIVKRPDCSPSRWVIDFNDLSEDESKQYSLLYKHISETVKPYRQMKKPDGSYVHNKNVAEKWWQYEGRRAGLRKAIHGLNEVLCLTRVSKMVMPMRIPTGVVFADTVVVFASDSYSEQAILSSSIHQIWAITLGSTLETRFRYIPSGAFETFPRPTGNDDLRRIGRVLDTERREIMLRRGMGLTDLYNLVNNPDISDDSDPDVARMRAIHKELDETVMAAYGWDDIDLGHGFHEYRQMTRWTVCPAARVEILDRLLEENQRRAGKEQ</sequence>
<comment type="catalytic activity">
    <reaction evidence="5">
        <text>a 2'-deoxyadenosine in DNA + S-adenosyl-L-methionine = an N(6)-methyl-2'-deoxyadenosine in DNA + S-adenosyl-L-homocysteine + H(+)</text>
        <dbReference type="Rhea" id="RHEA:15197"/>
        <dbReference type="Rhea" id="RHEA-COMP:12418"/>
        <dbReference type="Rhea" id="RHEA-COMP:12419"/>
        <dbReference type="ChEBI" id="CHEBI:15378"/>
        <dbReference type="ChEBI" id="CHEBI:57856"/>
        <dbReference type="ChEBI" id="CHEBI:59789"/>
        <dbReference type="ChEBI" id="CHEBI:90615"/>
        <dbReference type="ChEBI" id="CHEBI:90616"/>
        <dbReference type="EC" id="2.1.1.72"/>
    </reaction>
</comment>
<dbReference type="InterPro" id="IPR011639">
    <property type="entry name" value="MethylTrfase_TaqI-like_dom"/>
</dbReference>
<dbReference type="GO" id="GO:0032259">
    <property type="term" value="P:methylation"/>
    <property type="evidence" value="ECO:0007669"/>
    <property type="project" value="UniProtKB-KW"/>
</dbReference>
<gene>
    <name evidence="8" type="ORF">CQR56_1523</name>
</gene>
<dbReference type="GO" id="GO:0006304">
    <property type="term" value="P:DNA modification"/>
    <property type="evidence" value="ECO:0007669"/>
    <property type="project" value="InterPro"/>
</dbReference>
<evidence type="ECO:0000256" key="2">
    <source>
        <dbReference type="ARBA" id="ARBA00022603"/>
    </source>
</evidence>
<dbReference type="Pfam" id="PF07669">
    <property type="entry name" value="Eco57I"/>
    <property type="match status" value="1"/>
</dbReference>
<dbReference type="Pfam" id="PF20466">
    <property type="entry name" value="MmeI_TRD"/>
    <property type="match status" value="1"/>
</dbReference>
<dbReference type="InterPro" id="IPR050953">
    <property type="entry name" value="N4_N6_ade-DNA_methylase"/>
</dbReference>
<dbReference type="PRINTS" id="PR00507">
    <property type="entry name" value="N12N6MTFRASE"/>
</dbReference>
<evidence type="ECO:0000313" key="9">
    <source>
        <dbReference type="Proteomes" id="UP000233783"/>
    </source>
</evidence>
<evidence type="ECO:0000256" key="1">
    <source>
        <dbReference type="ARBA" id="ARBA00011900"/>
    </source>
</evidence>
<organism evidence="8 9">
    <name type="scientific">Bifidobacterium pseudolongum subsp. globosum</name>
    <dbReference type="NCBI Taxonomy" id="1690"/>
    <lineage>
        <taxon>Bacteria</taxon>
        <taxon>Bacillati</taxon>
        <taxon>Actinomycetota</taxon>
        <taxon>Actinomycetes</taxon>
        <taxon>Bifidobacteriales</taxon>
        <taxon>Bifidobacteriaceae</taxon>
        <taxon>Bifidobacterium</taxon>
    </lineage>
</organism>
<evidence type="ECO:0000259" key="7">
    <source>
        <dbReference type="Pfam" id="PF20466"/>
    </source>
</evidence>
<keyword evidence="4" id="KW-0949">S-adenosyl-L-methionine</keyword>
<proteinExistence type="predicted"/>
<dbReference type="InterPro" id="IPR029063">
    <property type="entry name" value="SAM-dependent_MTases_sf"/>
</dbReference>
<dbReference type="PANTHER" id="PTHR33841">
    <property type="entry name" value="DNA METHYLTRANSFERASE YEEA-RELATED"/>
    <property type="match status" value="1"/>
</dbReference>
<dbReference type="Proteomes" id="UP000233783">
    <property type="component" value="Unassembled WGS sequence"/>
</dbReference>
<feature type="domain" description="MmeI-like target recognition" evidence="7">
    <location>
        <begin position="1047"/>
        <end position="1257"/>
    </location>
</feature>
<feature type="domain" description="Type II methyltransferase M.TaqI-like" evidence="6">
    <location>
        <begin position="696"/>
        <end position="975"/>
    </location>
</feature>
<accession>A0A2N3QRY9</accession>
<evidence type="ECO:0000256" key="4">
    <source>
        <dbReference type="ARBA" id="ARBA00022691"/>
    </source>
</evidence>
<evidence type="ECO:0000256" key="5">
    <source>
        <dbReference type="ARBA" id="ARBA00047942"/>
    </source>
</evidence>
<protein>
    <recommendedName>
        <fullName evidence="1">site-specific DNA-methyltransferase (adenine-specific)</fullName>
        <ecNumber evidence="1">2.1.1.72</ecNumber>
    </recommendedName>
</protein>
<dbReference type="PROSITE" id="PS00092">
    <property type="entry name" value="N6_MTASE"/>
    <property type="match status" value="1"/>
</dbReference>